<evidence type="ECO:0000256" key="2">
    <source>
        <dbReference type="SAM" id="Phobius"/>
    </source>
</evidence>
<keyword evidence="2" id="KW-0812">Transmembrane</keyword>
<proteinExistence type="predicted"/>
<evidence type="ECO:0000313" key="3">
    <source>
        <dbReference type="EMBL" id="KDS91396.2"/>
    </source>
</evidence>
<protein>
    <recommendedName>
        <fullName evidence="5">SHOCT domain-containing protein</fullName>
    </recommendedName>
</protein>
<feature type="transmembrane region" description="Helical" evidence="2">
    <location>
        <begin position="33"/>
        <end position="55"/>
    </location>
</feature>
<feature type="region of interest" description="Disordered" evidence="1">
    <location>
        <begin position="108"/>
        <end position="137"/>
    </location>
</feature>
<feature type="region of interest" description="Disordered" evidence="1">
    <location>
        <begin position="69"/>
        <end position="91"/>
    </location>
</feature>
<dbReference type="RefSeq" id="WP_050025758.1">
    <property type="nucleotide sequence ID" value="NZ_JNFH02000053.1"/>
</dbReference>
<keyword evidence="2" id="KW-1133">Transmembrane helix</keyword>
<feature type="transmembrane region" description="Helical" evidence="2">
    <location>
        <begin position="7"/>
        <end position="27"/>
    </location>
</feature>
<name>A0A081EVF8_9EURY</name>
<sequence length="137" mass="14843">MALKKALYYGAIGLAILIGVSVVVSVVSAILSLAWAIVSGIVSLAVFVGIVYVLYKTGAWLFGGDDASDSLGGSRSSSASAGGASESRQDRLRRQYVEGQISEDEFERRIASELETEEPDDIDRKLDDINRELERER</sequence>
<feature type="compositionally biased region" description="Low complexity" evidence="1">
    <location>
        <begin position="69"/>
        <end position="86"/>
    </location>
</feature>
<organism evidence="3 4">
    <name type="scientific">Halorubrum saccharovorum</name>
    <dbReference type="NCBI Taxonomy" id="2248"/>
    <lineage>
        <taxon>Archaea</taxon>
        <taxon>Methanobacteriati</taxon>
        <taxon>Methanobacteriota</taxon>
        <taxon>Stenosarchaea group</taxon>
        <taxon>Halobacteria</taxon>
        <taxon>Halobacteriales</taxon>
        <taxon>Haloferacaceae</taxon>
        <taxon>Halorubrum</taxon>
    </lineage>
</organism>
<reference evidence="3 4" key="1">
    <citation type="journal article" date="2015" name="Genome Announc.">
        <title>Draft genome sequence of a Halorubrum H3 strain isolated from the burlinskoye salt lake (Altai Krai, Russia).</title>
        <authorList>
            <person name="Rozanov A.S."/>
            <person name="Bryanskaya A.V."/>
            <person name="Malup T.K."/>
            <person name="Kotenko A.V."/>
            <person name="Peltek S.E."/>
        </authorList>
    </citation>
    <scope>NUCLEOTIDE SEQUENCE [LARGE SCALE GENOMIC DNA]</scope>
    <source>
        <strain evidence="3 4">H3</strain>
    </source>
</reference>
<keyword evidence="4" id="KW-1185">Reference proteome</keyword>
<comment type="caution">
    <text evidence="3">The sequence shown here is derived from an EMBL/GenBank/DDBJ whole genome shotgun (WGS) entry which is preliminary data.</text>
</comment>
<evidence type="ECO:0008006" key="5">
    <source>
        <dbReference type="Google" id="ProtNLM"/>
    </source>
</evidence>
<gene>
    <name evidence="3" type="ORF">FK85_02510</name>
</gene>
<evidence type="ECO:0000256" key="1">
    <source>
        <dbReference type="SAM" id="MobiDB-lite"/>
    </source>
</evidence>
<dbReference type="OrthoDB" id="53394at2157"/>
<dbReference type="AlphaFoldDB" id="A0A081EVF8"/>
<feature type="compositionally biased region" description="Basic and acidic residues" evidence="1">
    <location>
        <begin position="122"/>
        <end position="137"/>
    </location>
</feature>
<dbReference type="Proteomes" id="UP000053331">
    <property type="component" value="Unassembled WGS sequence"/>
</dbReference>
<dbReference type="EMBL" id="JNFH02000053">
    <property type="protein sequence ID" value="KDS91396.2"/>
    <property type="molecule type" value="Genomic_DNA"/>
</dbReference>
<accession>A0A081EVF8</accession>
<evidence type="ECO:0000313" key="4">
    <source>
        <dbReference type="Proteomes" id="UP000053331"/>
    </source>
</evidence>
<keyword evidence="2" id="KW-0472">Membrane</keyword>